<gene>
    <name evidence="2" type="ORF">CRG98_037802</name>
</gene>
<comment type="caution">
    <text evidence="2">The sequence shown here is derived from an EMBL/GenBank/DDBJ whole genome shotgun (WGS) entry which is preliminary data.</text>
</comment>
<accession>A0A2I0ICU1</accession>
<dbReference type="AlphaFoldDB" id="A0A2I0ICU1"/>
<sequence length="263" mass="28340">MATSGTSEISETTGASENPDPPVNDTGPPTGEDTDQIDRNQKRAKKLESRVDKRKDAKQSNGIRADSFADVLTDQKKGPGQSQAGLLWLRLVNGYSLADRGSSKEGTRTIERNRKIGSRFGEFGDRRIRGIVGGIPPKLPDFDHLNSGEAQIDHGGVPAAPRATSRVHSGHRRGVQGREPPPPASSPPLPPIPAALWLTGLGPVRFFSQAQPKPSQAQRPVQPIFSSGRFLLRAGDPIQPDCPAIFFIYREAPQLSGLGKFST</sequence>
<dbReference type="EMBL" id="PGOL01003297">
    <property type="protein sequence ID" value="PKI41802.1"/>
    <property type="molecule type" value="Genomic_DNA"/>
</dbReference>
<protein>
    <submittedName>
        <fullName evidence="2">Uncharacterized protein</fullName>
    </submittedName>
</protein>
<keyword evidence="3" id="KW-1185">Reference proteome</keyword>
<feature type="region of interest" description="Disordered" evidence="1">
    <location>
        <begin position="154"/>
        <end position="190"/>
    </location>
</feature>
<reference evidence="2 3" key="1">
    <citation type="submission" date="2017-11" db="EMBL/GenBank/DDBJ databases">
        <title>De-novo sequencing of pomegranate (Punica granatum L.) genome.</title>
        <authorList>
            <person name="Akparov Z."/>
            <person name="Amiraslanov A."/>
            <person name="Hajiyeva S."/>
            <person name="Abbasov M."/>
            <person name="Kaur K."/>
            <person name="Hamwieh A."/>
            <person name="Solovyev V."/>
            <person name="Salamov A."/>
            <person name="Braich B."/>
            <person name="Kosarev P."/>
            <person name="Mahmoud A."/>
            <person name="Hajiyev E."/>
            <person name="Babayeva S."/>
            <person name="Izzatullayeva V."/>
            <person name="Mammadov A."/>
            <person name="Mammadov A."/>
            <person name="Sharifova S."/>
            <person name="Ojaghi J."/>
            <person name="Eynullazada K."/>
            <person name="Bayramov B."/>
            <person name="Abdulazimova A."/>
            <person name="Shahmuradov I."/>
        </authorList>
    </citation>
    <scope>NUCLEOTIDE SEQUENCE [LARGE SCALE GENOMIC DNA]</scope>
    <source>
        <strain evidence="3">cv. AG2017</strain>
        <tissue evidence="2">Leaf</tissue>
    </source>
</reference>
<feature type="compositionally biased region" description="Basic and acidic residues" evidence="1">
    <location>
        <begin position="36"/>
        <end position="58"/>
    </location>
</feature>
<evidence type="ECO:0000313" key="2">
    <source>
        <dbReference type="EMBL" id="PKI41802.1"/>
    </source>
</evidence>
<name>A0A2I0ICU1_PUNGR</name>
<feature type="region of interest" description="Disordered" evidence="1">
    <location>
        <begin position="1"/>
        <end position="85"/>
    </location>
</feature>
<evidence type="ECO:0000256" key="1">
    <source>
        <dbReference type="SAM" id="MobiDB-lite"/>
    </source>
</evidence>
<organism evidence="2 3">
    <name type="scientific">Punica granatum</name>
    <name type="common">Pomegranate</name>
    <dbReference type="NCBI Taxonomy" id="22663"/>
    <lineage>
        <taxon>Eukaryota</taxon>
        <taxon>Viridiplantae</taxon>
        <taxon>Streptophyta</taxon>
        <taxon>Embryophyta</taxon>
        <taxon>Tracheophyta</taxon>
        <taxon>Spermatophyta</taxon>
        <taxon>Magnoliopsida</taxon>
        <taxon>eudicotyledons</taxon>
        <taxon>Gunneridae</taxon>
        <taxon>Pentapetalae</taxon>
        <taxon>rosids</taxon>
        <taxon>malvids</taxon>
        <taxon>Myrtales</taxon>
        <taxon>Lythraceae</taxon>
        <taxon>Punica</taxon>
    </lineage>
</organism>
<dbReference type="Proteomes" id="UP000233551">
    <property type="component" value="Unassembled WGS sequence"/>
</dbReference>
<feature type="compositionally biased region" description="Pro residues" evidence="1">
    <location>
        <begin position="179"/>
        <end position="190"/>
    </location>
</feature>
<feature type="compositionally biased region" description="Low complexity" evidence="1">
    <location>
        <begin position="1"/>
        <end position="17"/>
    </location>
</feature>
<proteinExistence type="predicted"/>
<evidence type="ECO:0000313" key="3">
    <source>
        <dbReference type="Proteomes" id="UP000233551"/>
    </source>
</evidence>